<name>A0A8S0W4F7_CYCAE</name>
<dbReference type="Proteomes" id="UP000467700">
    <property type="component" value="Unassembled WGS sequence"/>
</dbReference>
<organism evidence="1 2">
    <name type="scientific">Cyclocybe aegerita</name>
    <name type="common">Black poplar mushroom</name>
    <name type="synonym">Agrocybe aegerita</name>
    <dbReference type="NCBI Taxonomy" id="1973307"/>
    <lineage>
        <taxon>Eukaryota</taxon>
        <taxon>Fungi</taxon>
        <taxon>Dikarya</taxon>
        <taxon>Basidiomycota</taxon>
        <taxon>Agaricomycotina</taxon>
        <taxon>Agaricomycetes</taxon>
        <taxon>Agaricomycetidae</taxon>
        <taxon>Agaricales</taxon>
        <taxon>Agaricineae</taxon>
        <taxon>Bolbitiaceae</taxon>
        <taxon>Cyclocybe</taxon>
    </lineage>
</organism>
<evidence type="ECO:0000313" key="2">
    <source>
        <dbReference type="Proteomes" id="UP000467700"/>
    </source>
</evidence>
<protein>
    <submittedName>
        <fullName evidence="1">Uncharacterized protein</fullName>
    </submittedName>
</protein>
<sequence>MKEGKEKSEKLIVAHARLVRRGGARQARVTERQMGGRVLVNGKMERYTKSSIARNVIPSVCRPRPPRTCPDVAATMLRGLSTAWFAVSVSAKKWIGLHLGPEAYRALCTLGSWAMMPAG</sequence>
<keyword evidence="2" id="KW-1185">Reference proteome</keyword>
<accession>A0A8S0W4F7</accession>
<gene>
    <name evidence="1" type="ORF">AAE3_LOCUS12368</name>
</gene>
<dbReference type="EMBL" id="CACVBS010000085">
    <property type="protein sequence ID" value="CAA7270105.1"/>
    <property type="molecule type" value="Genomic_DNA"/>
</dbReference>
<comment type="caution">
    <text evidence="1">The sequence shown here is derived from an EMBL/GenBank/DDBJ whole genome shotgun (WGS) entry which is preliminary data.</text>
</comment>
<evidence type="ECO:0000313" key="1">
    <source>
        <dbReference type="EMBL" id="CAA7270105.1"/>
    </source>
</evidence>
<proteinExistence type="predicted"/>
<dbReference type="AlphaFoldDB" id="A0A8S0W4F7"/>
<reference evidence="1 2" key="1">
    <citation type="submission" date="2020-01" db="EMBL/GenBank/DDBJ databases">
        <authorList>
            <person name="Gupta K D."/>
        </authorList>
    </citation>
    <scope>NUCLEOTIDE SEQUENCE [LARGE SCALE GENOMIC DNA]</scope>
</reference>